<accession>A0A196SEY7</accession>
<dbReference type="PROSITE" id="PS51704">
    <property type="entry name" value="GP_PDE"/>
    <property type="match status" value="1"/>
</dbReference>
<evidence type="ECO:0000256" key="1">
    <source>
        <dbReference type="ARBA" id="ARBA00022801"/>
    </source>
</evidence>
<dbReference type="STRING" id="478820.A0A196SEY7"/>
<evidence type="ECO:0000313" key="3">
    <source>
        <dbReference type="EMBL" id="OAO14707.1"/>
    </source>
</evidence>
<evidence type="ECO:0000313" key="4">
    <source>
        <dbReference type="Proteomes" id="UP000078348"/>
    </source>
</evidence>
<dbReference type="PANTHER" id="PTHR22958">
    <property type="entry name" value="GLYCEROPHOSPHORYL DIESTER PHOSPHODIESTERASE"/>
    <property type="match status" value="1"/>
</dbReference>
<dbReference type="PANTHER" id="PTHR22958:SF1">
    <property type="entry name" value="GLYCEROPHOSPHOCHOLINE PHOSPHODIESTERASE GPCPD1"/>
    <property type="match status" value="1"/>
</dbReference>
<keyword evidence="4" id="KW-1185">Reference proteome</keyword>
<dbReference type="Gene3D" id="3.20.20.190">
    <property type="entry name" value="Phosphatidylinositol (PI) phosphodiesterase"/>
    <property type="match status" value="1"/>
</dbReference>
<organism evidence="3 4">
    <name type="scientific">Blastocystis sp. subtype 1 (strain ATCC 50177 / NandII)</name>
    <dbReference type="NCBI Taxonomy" id="478820"/>
    <lineage>
        <taxon>Eukaryota</taxon>
        <taxon>Sar</taxon>
        <taxon>Stramenopiles</taxon>
        <taxon>Bigyra</taxon>
        <taxon>Opalozoa</taxon>
        <taxon>Opalinata</taxon>
        <taxon>Blastocystidae</taxon>
        <taxon>Blastocystis</taxon>
    </lineage>
</organism>
<dbReference type="InterPro" id="IPR017946">
    <property type="entry name" value="PLC-like_Pdiesterase_TIM-brl"/>
</dbReference>
<dbReference type="GO" id="GO:0008081">
    <property type="term" value="F:phosphoric diester hydrolase activity"/>
    <property type="evidence" value="ECO:0007669"/>
    <property type="project" value="InterPro"/>
</dbReference>
<dbReference type="InterPro" id="IPR051578">
    <property type="entry name" value="GDPD"/>
</dbReference>
<proteinExistence type="predicted"/>
<dbReference type="SUPFAM" id="SSF51695">
    <property type="entry name" value="PLC-like phosphodiesterases"/>
    <property type="match status" value="1"/>
</dbReference>
<dbReference type="GO" id="GO:0046475">
    <property type="term" value="P:glycerophospholipid catabolic process"/>
    <property type="evidence" value="ECO:0007669"/>
    <property type="project" value="TreeGrafter"/>
</dbReference>
<dbReference type="EMBL" id="LXWW01000219">
    <property type="protein sequence ID" value="OAO14707.1"/>
    <property type="molecule type" value="Genomic_DNA"/>
</dbReference>
<dbReference type="Pfam" id="PF03009">
    <property type="entry name" value="GDPD"/>
    <property type="match status" value="1"/>
</dbReference>
<feature type="domain" description="GP-PDE" evidence="2">
    <location>
        <begin position="427"/>
        <end position="690"/>
    </location>
</feature>
<dbReference type="Proteomes" id="UP000078348">
    <property type="component" value="Unassembled WGS sequence"/>
</dbReference>
<dbReference type="InterPro" id="IPR030395">
    <property type="entry name" value="GP_PDE_dom"/>
</dbReference>
<dbReference type="OrthoDB" id="1058301at2759"/>
<name>A0A196SEY7_BLAHN</name>
<gene>
    <name evidence="3" type="ORF">AV274_3618</name>
</gene>
<evidence type="ECO:0000259" key="2">
    <source>
        <dbReference type="PROSITE" id="PS51704"/>
    </source>
</evidence>
<dbReference type="AlphaFoldDB" id="A0A196SEY7"/>
<protein>
    <recommendedName>
        <fullName evidence="2">GP-PDE domain-containing protein</fullName>
    </recommendedName>
</protein>
<sequence length="690" mass="76129">MTSVAFILCLDNDTTIEDGSSISFQTKHLDSCVTSGILTLHNCGVKHFVLVLPDQPSDVLDEFISFFTAFLPDCILRFDQISDSSAGIGDLLVEKRQLLSQHETVYLTSWRTIPSEMELRAINEDTQHDAVLYGLLRSSGVAFHSASHELVDPDSVQDSQPIAHIAPLGLARLRTSLFSHLESGFPFVHPTTLLQLLLHLNRCAPHSVAVVPRSASPRQRSIVFAPTPSATPLAVCLDGTIAPLTVTAPVGSVLRYSYLQRDTQTSVTAWEARAIPRELRVPEGEGVLLVRDVVGELRPCRVLEEETEVLIACDHWRWNREVALVGARGEQARSVRVTPNCVMCVFAEGAIGAVTVEVEVVGAKEEVVFAREEIEAVANTLSLCHGDGCVRKRIHDRDVAFHLTVVTPTTAPHLRPALCRYTPAHTPMCIGHRGCGMNTIPRQTEVENSLRGFAEAARRGLHTVEFDLQLTSDHHVVVFHDYEIKTPSGEKWPIAAKTLAELRSIPLPAPEKFDGPVQFLPRMSKMFGGVPGALGFNIEVKYPMPSELDMAKLNVTKNDYVDRIVRCVEAADTARSVYYSSFDLDCCLMLLRKQARFPVFLLLDEESGCAEVSKEQWLQGVWLQYVQMALERGALRGVVACTTLLNAPAVKWLHAKGLLVYCWGNDGNDAGKRKELAEMGVDAIIADSFQ</sequence>
<comment type="caution">
    <text evidence="3">The sequence shown here is derived from an EMBL/GenBank/DDBJ whole genome shotgun (WGS) entry which is preliminary data.</text>
</comment>
<reference evidence="3 4" key="1">
    <citation type="submission" date="2016-05" db="EMBL/GenBank/DDBJ databases">
        <title>Nuclear genome of Blastocystis sp. subtype 1 NandII.</title>
        <authorList>
            <person name="Gentekaki E."/>
            <person name="Curtis B."/>
            <person name="Stairs C."/>
            <person name="Eme L."/>
            <person name="Herman E."/>
            <person name="Klimes V."/>
            <person name="Arias M.C."/>
            <person name="Elias M."/>
            <person name="Hilliou F."/>
            <person name="Klute M."/>
            <person name="Malik S.-B."/>
            <person name="Pightling A."/>
            <person name="Rachubinski R."/>
            <person name="Salas D."/>
            <person name="Schlacht A."/>
            <person name="Suga H."/>
            <person name="Archibald J."/>
            <person name="Ball S.G."/>
            <person name="Clark G."/>
            <person name="Dacks J."/>
            <person name="Van Der Giezen M."/>
            <person name="Tsaousis A."/>
            <person name="Roger A."/>
        </authorList>
    </citation>
    <scope>NUCLEOTIDE SEQUENCE [LARGE SCALE GENOMIC DNA]</scope>
    <source>
        <strain evidence="4">ATCC 50177 / NandII</strain>
    </source>
</reference>
<keyword evidence="1" id="KW-0378">Hydrolase</keyword>